<dbReference type="PANTHER" id="PTHR14454">
    <property type="entry name" value="GRB2-ASSOCIATED AND REGULATOR OF MAPK PROTEIN FAMILY MEMBER"/>
    <property type="match status" value="1"/>
</dbReference>
<evidence type="ECO:0000313" key="4">
    <source>
        <dbReference type="Proteomes" id="UP000005408"/>
    </source>
</evidence>
<dbReference type="Pfam" id="PF12736">
    <property type="entry name" value="CABIT"/>
    <property type="match status" value="1"/>
</dbReference>
<dbReference type="PANTHER" id="PTHR14454:SF11">
    <property type="entry name" value="SERRANO, ISOFORM F"/>
    <property type="match status" value="1"/>
</dbReference>
<dbReference type="EnsemblMetazoa" id="G2832.3">
    <property type="protein sequence ID" value="G2832.3:cds"/>
    <property type="gene ID" value="G2832"/>
</dbReference>
<reference evidence="3" key="1">
    <citation type="submission" date="2022-08" db="UniProtKB">
        <authorList>
            <consortium name="EnsemblMetazoa"/>
        </authorList>
    </citation>
    <scope>IDENTIFICATION</scope>
    <source>
        <strain evidence="3">05x7-T-G4-1.051#20</strain>
    </source>
</reference>
<dbReference type="EnsemblMetazoa" id="G2832.1">
    <property type="protein sequence ID" value="G2832.1:cds"/>
    <property type="gene ID" value="G2832"/>
</dbReference>
<dbReference type="EnsemblMetazoa" id="G2832.2">
    <property type="protein sequence ID" value="G2832.2:cds"/>
    <property type="gene ID" value="G2832"/>
</dbReference>
<evidence type="ECO:0000256" key="1">
    <source>
        <dbReference type="ARBA" id="ARBA00022553"/>
    </source>
</evidence>
<dbReference type="AlphaFoldDB" id="A0A8W8LNZ4"/>
<evidence type="ECO:0000259" key="2">
    <source>
        <dbReference type="Pfam" id="PF12736"/>
    </source>
</evidence>
<name>A0A8W8LNZ4_MAGGI</name>
<dbReference type="OrthoDB" id="6076990at2759"/>
<dbReference type="InterPro" id="IPR052281">
    <property type="entry name" value="GAREM"/>
</dbReference>
<accession>A0A8W8LNZ4</accession>
<sequence>MAENSENPNNGSDELSGISWKPEARTLSDIGDDSLPCVCKLSSDGSRALPVGLSIYCQQPLYLYKRRQRKQVLGRTIYHDANGPYYEVGQTLILPDNFEGWFEIVPSEFGKALVFRTIEEVSKILPRKIFTRTPMTGIRIIEGEDGQQTFKDRKIPAGSILVVHSTLSAKWTTCAEREKGVGVRKKKMEEVTTIEIPYLKCTDIEQTEVLLPFSTKGRFSSVYEKDINNDRSIYRMKDLITDFDMPTIVRLVYGKAPVVPCIFTGVIALRETVSEDFIVASTIMNKRNVLIEFPVSLPVIAHFPNSEEPFSDLTTFQDAKKLCDKYALSFSSLIKLSPEMDTHHMKVHYNPQKSKTKESGLKTLDLITNISLTDDEPADRFIESDSDSIQSTDQAKPTRGIFKLLELTEIKRKSTDC</sequence>
<dbReference type="InterPro" id="IPR025946">
    <property type="entry name" value="CABIT_dom"/>
</dbReference>
<organism evidence="3 4">
    <name type="scientific">Magallana gigas</name>
    <name type="common">Pacific oyster</name>
    <name type="synonym">Crassostrea gigas</name>
    <dbReference type="NCBI Taxonomy" id="29159"/>
    <lineage>
        <taxon>Eukaryota</taxon>
        <taxon>Metazoa</taxon>
        <taxon>Spiralia</taxon>
        <taxon>Lophotrochozoa</taxon>
        <taxon>Mollusca</taxon>
        <taxon>Bivalvia</taxon>
        <taxon>Autobranchia</taxon>
        <taxon>Pteriomorphia</taxon>
        <taxon>Ostreida</taxon>
        <taxon>Ostreoidea</taxon>
        <taxon>Ostreidae</taxon>
        <taxon>Magallana</taxon>
    </lineage>
</organism>
<evidence type="ECO:0000313" key="3">
    <source>
        <dbReference type="EnsemblMetazoa" id="G2832.2:cds"/>
    </source>
</evidence>
<dbReference type="OMA" id="EVKYLKC"/>
<feature type="domain" description="CABIT" evidence="2">
    <location>
        <begin position="53"/>
        <end position="298"/>
    </location>
</feature>
<protein>
    <recommendedName>
        <fullName evidence="2">CABIT domain-containing protein</fullName>
    </recommendedName>
</protein>
<keyword evidence="4" id="KW-1185">Reference proteome</keyword>
<proteinExistence type="predicted"/>
<dbReference type="Proteomes" id="UP000005408">
    <property type="component" value="Unassembled WGS sequence"/>
</dbReference>
<keyword evidence="1" id="KW-0597">Phosphoprotein</keyword>